<keyword evidence="1" id="KW-0812">Transmembrane</keyword>
<evidence type="ECO:0000313" key="2">
    <source>
        <dbReference type="EMBL" id="KAK1932324.1"/>
    </source>
</evidence>
<evidence type="ECO:0000256" key="1">
    <source>
        <dbReference type="SAM" id="Phobius"/>
    </source>
</evidence>
<dbReference type="EMBL" id="JASMQC010000030">
    <property type="protein sequence ID" value="KAK1932324.1"/>
    <property type="molecule type" value="Genomic_DNA"/>
</dbReference>
<keyword evidence="1" id="KW-1133">Transmembrane helix</keyword>
<protein>
    <submittedName>
        <fullName evidence="2">Uncharacterized protein</fullName>
    </submittedName>
</protein>
<keyword evidence="1" id="KW-0472">Membrane</keyword>
<dbReference type="Proteomes" id="UP001259832">
    <property type="component" value="Unassembled WGS sequence"/>
</dbReference>
<keyword evidence="3" id="KW-1185">Reference proteome</keyword>
<gene>
    <name evidence="2" type="ORF">P3T76_012318</name>
</gene>
<sequence>MDDEKLRSTIGNVMLYCFLQFVSLVVLFVVLWQKLRISALSQLSFVLERQAEQIQTKLVFWVFYNVQATLEHFGE</sequence>
<feature type="transmembrane region" description="Helical" evidence="1">
    <location>
        <begin position="13"/>
        <end position="32"/>
    </location>
</feature>
<accession>A0AAD9G5V3</accession>
<comment type="caution">
    <text evidence="2">The sequence shown here is derived from an EMBL/GenBank/DDBJ whole genome shotgun (WGS) entry which is preliminary data.</text>
</comment>
<name>A0AAD9G5V3_9STRA</name>
<reference evidence="2" key="1">
    <citation type="submission" date="2023-08" db="EMBL/GenBank/DDBJ databases">
        <title>Reference Genome Resource for the Citrus Pathogen Phytophthora citrophthora.</title>
        <authorList>
            <person name="Moller H."/>
            <person name="Coetzee B."/>
            <person name="Rose L.J."/>
            <person name="Van Niekerk J.M."/>
        </authorList>
    </citation>
    <scope>NUCLEOTIDE SEQUENCE</scope>
    <source>
        <strain evidence="2">STE-U-9442</strain>
    </source>
</reference>
<evidence type="ECO:0000313" key="3">
    <source>
        <dbReference type="Proteomes" id="UP001259832"/>
    </source>
</evidence>
<organism evidence="2 3">
    <name type="scientific">Phytophthora citrophthora</name>
    <dbReference type="NCBI Taxonomy" id="4793"/>
    <lineage>
        <taxon>Eukaryota</taxon>
        <taxon>Sar</taxon>
        <taxon>Stramenopiles</taxon>
        <taxon>Oomycota</taxon>
        <taxon>Peronosporomycetes</taxon>
        <taxon>Peronosporales</taxon>
        <taxon>Peronosporaceae</taxon>
        <taxon>Phytophthora</taxon>
    </lineage>
</organism>
<dbReference type="AlphaFoldDB" id="A0AAD9G5V3"/>
<proteinExistence type="predicted"/>